<keyword evidence="10" id="KW-1185">Reference proteome</keyword>
<keyword evidence="6 8" id="KW-0472">Membrane</keyword>
<comment type="similarity">
    <text evidence="7">Belongs to the drug/metabolite transporter (DMT) superfamily. Small multidrug resistance (SMR) (TC 2.A.7.1) family.</text>
</comment>
<evidence type="ECO:0000256" key="8">
    <source>
        <dbReference type="SAM" id="Phobius"/>
    </source>
</evidence>
<dbReference type="KEGG" id="plen:EIM92_02530"/>
<dbReference type="Proteomes" id="UP000273145">
    <property type="component" value="Chromosome"/>
</dbReference>
<dbReference type="OrthoDB" id="21828at2"/>
<dbReference type="GO" id="GO:0022857">
    <property type="term" value="F:transmembrane transporter activity"/>
    <property type="evidence" value="ECO:0007669"/>
    <property type="project" value="InterPro"/>
</dbReference>
<dbReference type="GO" id="GO:0005886">
    <property type="term" value="C:plasma membrane"/>
    <property type="evidence" value="ECO:0007669"/>
    <property type="project" value="UniProtKB-SubCell"/>
</dbReference>
<gene>
    <name evidence="9" type="ORF">EIM92_02530</name>
</gene>
<keyword evidence="3" id="KW-1003">Cell membrane</keyword>
<keyword evidence="4 7" id="KW-0812">Transmembrane</keyword>
<dbReference type="SUPFAM" id="SSF103481">
    <property type="entry name" value="Multidrug resistance efflux transporter EmrE"/>
    <property type="match status" value="1"/>
</dbReference>
<dbReference type="Gene3D" id="1.10.3730.20">
    <property type="match status" value="1"/>
</dbReference>
<reference evidence="9 10" key="1">
    <citation type="submission" date="2018-11" db="EMBL/GenBank/DDBJ databases">
        <title>Genome sequencing of Paenibacillus lentus DSM25539(T).</title>
        <authorList>
            <person name="Kook J.-K."/>
            <person name="Park S.-N."/>
            <person name="Lim Y.K."/>
        </authorList>
    </citation>
    <scope>NUCLEOTIDE SEQUENCE [LARGE SCALE GENOMIC DNA]</scope>
    <source>
        <strain evidence="9 10">DSM 25539</strain>
    </source>
</reference>
<feature type="transmembrane region" description="Helical" evidence="8">
    <location>
        <begin position="84"/>
        <end position="103"/>
    </location>
</feature>
<dbReference type="EMBL" id="CP034248">
    <property type="protein sequence ID" value="AZK45213.1"/>
    <property type="molecule type" value="Genomic_DNA"/>
</dbReference>
<keyword evidence="2" id="KW-0813">Transport</keyword>
<dbReference type="InterPro" id="IPR037185">
    <property type="entry name" value="EmrE-like"/>
</dbReference>
<evidence type="ECO:0000256" key="3">
    <source>
        <dbReference type="ARBA" id="ARBA00022475"/>
    </source>
</evidence>
<dbReference type="Pfam" id="PF00893">
    <property type="entry name" value="Multi_Drug_Res"/>
    <property type="match status" value="1"/>
</dbReference>
<evidence type="ECO:0000313" key="10">
    <source>
        <dbReference type="Proteomes" id="UP000273145"/>
    </source>
</evidence>
<accession>A0A3S8RQW5</accession>
<evidence type="ECO:0000256" key="6">
    <source>
        <dbReference type="ARBA" id="ARBA00023136"/>
    </source>
</evidence>
<protein>
    <submittedName>
        <fullName evidence="9">Multidrug efflux SMR transporter</fullName>
    </submittedName>
</protein>
<dbReference type="RefSeq" id="WP_125081332.1">
    <property type="nucleotide sequence ID" value="NZ_CP034248.1"/>
</dbReference>
<dbReference type="FunFam" id="1.10.3730.20:FF:000001">
    <property type="entry name" value="Quaternary ammonium compound resistance transporter SugE"/>
    <property type="match status" value="1"/>
</dbReference>
<dbReference type="InterPro" id="IPR000390">
    <property type="entry name" value="Small_drug/metabolite_transptr"/>
</dbReference>
<feature type="transmembrane region" description="Helical" evidence="8">
    <location>
        <begin position="58"/>
        <end position="78"/>
    </location>
</feature>
<sequence length="125" mass="13561">MAYVWLALAILFEVIGTTSMKMSEGFTRLWPSIGMAVFYMLSFSSLSMSLKSLNVGTAYAIWSGLGTVLIVIVGMFLFKEQMTWFKAICLMLIIAGVIGLNLAEATKDAAVASEITDVANSSQDK</sequence>
<dbReference type="PANTHER" id="PTHR30561:SF1">
    <property type="entry name" value="MULTIDRUG TRANSPORTER EMRE"/>
    <property type="match status" value="1"/>
</dbReference>
<evidence type="ECO:0000256" key="4">
    <source>
        <dbReference type="ARBA" id="ARBA00022692"/>
    </source>
</evidence>
<evidence type="ECO:0000256" key="1">
    <source>
        <dbReference type="ARBA" id="ARBA00004651"/>
    </source>
</evidence>
<dbReference type="PANTHER" id="PTHR30561">
    <property type="entry name" value="SMR FAMILY PROTON-DEPENDENT DRUG EFFLUX TRANSPORTER SUGE"/>
    <property type="match status" value="1"/>
</dbReference>
<organism evidence="9 10">
    <name type="scientific">Paenibacillus lentus</name>
    <dbReference type="NCBI Taxonomy" id="1338368"/>
    <lineage>
        <taxon>Bacteria</taxon>
        <taxon>Bacillati</taxon>
        <taxon>Bacillota</taxon>
        <taxon>Bacilli</taxon>
        <taxon>Bacillales</taxon>
        <taxon>Paenibacillaceae</taxon>
        <taxon>Paenibacillus</taxon>
    </lineage>
</organism>
<keyword evidence="5 8" id="KW-1133">Transmembrane helix</keyword>
<evidence type="ECO:0000256" key="7">
    <source>
        <dbReference type="RuleBase" id="RU003942"/>
    </source>
</evidence>
<evidence type="ECO:0000313" key="9">
    <source>
        <dbReference type="EMBL" id="AZK45213.1"/>
    </source>
</evidence>
<proteinExistence type="inferred from homology"/>
<dbReference type="AlphaFoldDB" id="A0A3S8RQW5"/>
<comment type="subcellular location">
    <subcellularLocation>
        <location evidence="1 7">Cell membrane</location>
        <topology evidence="1 7">Multi-pass membrane protein</topology>
    </subcellularLocation>
</comment>
<feature type="transmembrane region" description="Helical" evidence="8">
    <location>
        <begin position="26"/>
        <end position="46"/>
    </location>
</feature>
<evidence type="ECO:0000256" key="5">
    <source>
        <dbReference type="ARBA" id="ARBA00022989"/>
    </source>
</evidence>
<dbReference type="InterPro" id="IPR045324">
    <property type="entry name" value="Small_multidrug_res"/>
</dbReference>
<name>A0A3S8RQW5_9BACL</name>
<evidence type="ECO:0000256" key="2">
    <source>
        <dbReference type="ARBA" id="ARBA00022448"/>
    </source>
</evidence>